<evidence type="ECO:0008006" key="3">
    <source>
        <dbReference type="Google" id="ProtNLM"/>
    </source>
</evidence>
<name>A0ABQ3JGR8_9DEIO</name>
<dbReference type="EMBL" id="BNAJ01000001">
    <property type="protein sequence ID" value="GHF29267.1"/>
    <property type="molecule type" value="Genomic_DNA"/>
</dbReference>
<comment type="caution">
    <text evidence="1">The sequence shown here is derived from an EMBL/GenBank/DDBJ whole genome shotgun (WGS) entry which is preliminary data.</text>
</comment>
<organism evidence="1 2">
    <name type="scientific">Deinococcus metalli</name>
    <dbReference type="NCBI Taxonomy" id="1141878"/>
    <lineage>
        <taxon>Bacteria</taxon>
        <taxon>Thermotogati</taxon>
        <taxon>Deinococcota</taxon>
        <taxon>Deinococci</taxon>
        <taxon>Deinococcales</taxon>
        <taxon>Deinococcaceae</taxon>
        <taxon>Deinococcus</taxon>
    </lineage>
</organism>
<keyword evidence="2" id="KW-1185">Reference proteome</keyword>
<gene>
    <name evidence="1" type="ORF">GCM10017781_01550</name>
</gene>
<protein>
    <recommendedName>
        <fullName evidence="3">Transposase</fullName>
    </recommendedName>
</protein>
<reference evidence="2" key="1">
    <citation type="journal article" date="2019" name="Int. J. Syst. Evol. Microbiol.">
        <title>The Global Catalogue of Microorganisms (GCM) 10K type strain sequencing project: providing services to taxonomists for standard genome sequencing and annotation.</title>
        <authorList>
            <consortium name="The Broad Institute Genomics Platform"/>
            <consortium name="The Broad Institute Genome Sequencing Center for Infectious Disease"/>
            <person name="Wu L."/>
            <person name="Ma J."/>
        </authorList>
    </citation>
    <scope>NUCLEOTIDE SEQUENCE [LARGE SCALE GENOMIC DNA]</scope>
    <source>
        <strain evidence="2">CGMCC 1.18437</strain>
    </source>
</reference>
<dbReference type="Proteomes" id="UP000619376">
    <property type="component" value="Unassembled WGS sequence"/>
</dbReference>
<evidence type="ECO:0000313" key="1">
    <source>
        <dbReference type="EMBL" id="GHF29267.1"/>
    </source>
</evidence>
<sequence>MVPAYPQRQQQRKHGRVRYISYTRVRTPMGWLSEQAGAQTLRQHDSALFDRFRAGQELARLSHPTGCGWNGALGRALVHSPPAPS</sequence>
<accession>A0ABQ3JGR8</accession>
<evidence type="ECO:0000313" key="2">
    <source>
        <dbReference type="Proteomes" id="UP000619376"/>
    </source>
</evidence>
<proteinExistence type="predicted"/>